<comment type="caution">
    <text evidence="4">The sequence shown here is derived from an EMBL/GenBank/DDBJ whole genome shotgun (WGS) entry which is preliminary data.</text>
</comment>
<dbReference type="EMBL" id="VOHS01000075">
    <property type="protein sequence ID" value="TWV91264.1"/>
    <property type="molecule type" value="Genomic_DNA"/>
</dbReference>
<evidence type="ECO:0000313" key="4">
    <source>
        <dbReference type="EMBL" id="TWV91264.1"/>
    </source>
</evidence>
<sequence>MKQLFSQIRTYPLLSNNLAVYALYDQSFIPQSGVDAIGQRFDPQRGNSLEAGAKKNGFNINS</sequence>
<name>A0A5C6LI86_9BACT</name>
<dbReference type="OrthoDB" id="9775095at2"/>
<dbReference type="Proteomes" id="UP000318815">
    <property type="component" value="Unassembled WGS sequence"/>
</dbReference>
<evidence type="ECO:0000256" key="3">
    <source>
        <dbReference type="ARBA" id="ARBA00023237"/>
    </source>
</evidence>
<comment type="subcellular location">
    <subcellularLocation>
        <location evidence="1">Cell outer membrane</location>
    </subcellularLocation>
</comment>
<evidence type="ECO:0000256" key="1">
    <source>
        <dbReference type="ARBA" id="ARBA00004442"/>
    </source>
</evidence>
<evidence type="ECO:0000256" key="2">
    <source>
        <dbReference type="ARBA" id="ARBA00023136"/>
    </source>
</evidence>
<gene>
    <name evidence="4" type="ORF">FEF09_28880</name>
</gene>
<protein>
    <submittedName>
        <fullName evidence="4">Uncharacterized protein</fullName>
    </submittedName>
</protein>
<reference evidence="4 5" key="1">
    <citation type="submission" date="2019-08" db="EMBL/GenBank/DDBJ databases">
        <title>Whole genome sequencing of chitin degrading bacteria Chitinophaga pinensis YS16.</title>
        <authorList>
            <person name="Singh R.P."/>
            <person name="Manchanda G."/>
            <person name="Maurya I.K."/>
            <person name="Joshi N.K."/>
            <person name="Srivastava A.K."/>
        </authorList>
    </citation>
    <scope>NUCLEOTIDE SEQUENCE [LARGE SCALE GENOMIC DNA]</scope>
    <source>
        <strain evidence="4 5">YS-16</strain>
    </source>
</reference>
<evidence type="ECO:0000313" key="5">
    <source>
        <dbReference type="Proteomes" id="UP000318815"/>
    </source>
</evidence>
<dbReference type="InterPro" id="IPR036942">
    <property type="entry name" value="Beta-barrel_TonB_sf"/>
</dbReference>
<organism evidence="4 5">
    <name type="scientific">Chitinophaga pinensis</name>
    <dbReference type="NCBI Taxonomy" id="79329"/>
    <lineage>
        <taxon>Bacteria</taxon>
        <taxon>Pseudomonadati</taxon>
        <taxon>Bacteroidota</taxon>
        <taxon>Chitinophagia</taxon>
        <taxon>Chitinophagales</taxon>
        <taxon>Chitinophagaceae</taxon>
        <taxon>Chitinophaga</taxon>
    </lineage>
</organism>
<keyword evidence="3" id="KW-0998">Cell outer membrane</keyword>
<accession>A0A5C6LI86</accession>
<dbReference type="GO" id="GO:0009279">
    <property type="term" value="C:cell outer membrane"/>
    <property type="evidence" value="ECO:0007669"/>
    <property type="project" value="UniProtKB-SubCell"/>
</dbReference>
<dbReference type="AlphaFoldDB" id="A0A5C6LI86"/>
<dbReference type="Gene3D" id="2.40.170.20">
    <property type="entry name" value="TonB-dependent receptor, beta-barrel domain"/>
    <property type="match status" value="1"/>
</dbReference>
<proteinExistence type="predicted"/>
<keyword evidence="2" id="KW-0472">Membrane</keyword>
<dbReference type="RefSeq" id="WP_146308298.1">
    <property type="nucleotide sequence ID" value="NZ_VOHS01000075.1"/>
</dbReference>
<keyword evidence="5" id="KW-1185">Reference proteome</keyword>